<keyword evidence="7" id="KW-0418">Kinase</keyword>
<accession>A0A2N8L359</accession>
<dbReference type="InterPro" id="IPR005467">
    <property type="entry name" value="His_kinase_dom"/>
</dbReference>
<evidence type="ECO:0000313" key="15">
    <source>
        <dbReference type="EMBL" id="PND40134.1"/>
    </source>
</evidence>
<dbReference type="RefSeq" id="WP_102766269.1">
    <property type="nucleotide sequence ID" value="NZ_POSP01000001.1"/>
</dbReference>
<evidence type="ECO:0000256" key="9">
    <source>
        <dbReference type="ARBA" id="ARBA00023012"/>
    </source>
</evidence>
<evidence type="ECO:0000313" key="16">
    <source>
        <dbReference type="Proteomes" id="UP000235916"/>
    </source>
</evidence>
<evidence type="ECO:0000256" key="2">
    <source>
        <dbReference type="ARBA" id="ARBA00004370"/>
    </source>
</evidence>
<keyword evidence="9" id="KW-0902">Two-component regulatory system</keyword>
<evidence type="ECO:0000259" key="14">
    <source>
        <dbReference type="PROSITE" id="PS50885"/>
    </source>
</evidence>
<feature type="transmembrane region" description="Helical" evidence="12">
    <location>
        <begin position="181"/>
        <end position="203"/>
    </location>
</feature>
<dbReference type="SMART" id="SM00387">
    <property type="entry name" value="HATPase_c"/>
    <property type="match status" value="1"/>
</dbReference>
<evidence type="ECO:0000256" key="1">
    <source>
        <dbReference type="ARBA" id="ARBA00000085"/>
    </source>
</evidence>
<feature type="coiled-coil region" evidence="11">
    <location>
        <begin position="237"/>
        <end position="264"/>
    </location>
</feature>
<gene>
    <name evidence="15" type="ORF">C1O66_01735</name>
</gene>
<dbReference type="CDD" id="cd00082">
    <property type="entry name" value="HisKA"/>
    <property type="match status" value="1"/>
</dbReference>
<keyword evidence="16" id="KW-1185">Reference proteome</keyword>
<keyword evidence="4" id="KW-0597">Phosphoprotein</keyword>
<comment type="catalytic activity">
    <reaction evidence="1">
        <text>ATP + protein L-histidine = ADP + protein N-phospho-L-histidine.</text>
        <dbReference type="EC" id="2.7.13.3"/>
    </reaction>
</comment>
<comment type="caution">
    <text evidence="15">The sequence shown here is derived from an EMBL/GenBank/DDBJ whole genome shotgun (WGS) entry which is preliminary data.</text>
</comment>
<keyword evidence="6 12" id="KW-0812">Transmembrane</keyword>
<keyword evidence="8 12" id="KW-1133">Transmembrane helix</keyword>
<keyword evidence="10 12" id="KW-0472">Membrane</keyword>
<evidence type="ECO:0000256" key="8">
    <source>
        <dbReference type="ARBA" id="ARBA00022989"/>
    </source>
</evidence>
<feature type="domain" description="Histidine kinase" evidence="13">
    <location>
        <begin position="264"/>
        <end position="477"/>
    </location>
</feature>
<keyword evidence="11" id="KW-0175">Coiled coil</keyword>
<dbReference type="PANTHER" id="PTHR45436">
    <property type="entry name" value="SENSOR HISTIDINE KINASE YKOH"/>
    <property type="match status" value="1"/>
</dbReference>
<dbReference type="AlphaFoldDB" id="A0A2N8L359"/>
<name>A0A2N8L359_9BURK</name>
<dbReference type="SUPFAM" id="SSF47384">
    <property type="entry name" value="Homodimeric domain of signal transducing histidine kinase"/>
    <property type="match status" value="1"/>
</dbReference>
<evidence type="ECO:0000256" key="5">
    <source>
        <dbReference type="ARBA" id="ARBA00022679"/>
    </source>
</evidence>
<dbReference type="PROSITE" id="PS50109">
    <property type="entry name" value="HIS_KIN"/>
    <property type="match status" value="1"/>
</dbReference>
<dbReference type="PROSITE" id="PS50885">
    <property type="entry name" value="HAMP"/>
    <property type="match status" value="1"/>
</dbReference>
<dbReference type="CDD" id="cd00075">
    <property type="entry name" value="HATPase"/>
    <property type="match status" value="1"/>
</dbReference>
<evidence type="ECO:0000259" key="13">
    <source>
        <dbReference type="PROSITE" id="PS50109"/>
    </source>
</evidence>
<dbReference type="InterPro" id="IPR003660">
    <property type="entry name" value="HAMP_dom"/>
</dbReference>
<dbReference type="Gene3D" id="1.10.287.130">
    <property type="match status" value="1"/>
</dbReference>
<dbReference type="InterPro" id="IPR036097">
    <property type="entry name" value="HisK_dim/P_sf"/>
</dbReference>
<dbReference type="SUPFAM" id="SSF55874">
    <property type="entry name" value="ATPase domain of HSP90 chaperone/DNA topoisomerase II/histidine kinase"/>
    <property type="match status" value="1"/>
</dbReference>
<dbReference type="InterPro" id="IPR004358">
    <property type="entry name" value="Sig_transdc_His_kin-like_C"/>
</dbReference>
<evidence type="ECO:0000256" key="6">
    <source>
        <dbReference type="ARBA" id="ARBA00022692"/>
    </source>
</evidence>
<dbReference type="EC" id="2.7.13.3" evidence="3"/>
<dbReference type="InterPro" id="IPR003661">
    <property type="entry name" value="HisK_dim/P_dom"/>
</dbReference>
<feature type="transmembrane region" description="Helical" evidence="12">
    <location>
        <begin position="21"/>
        <end position="45"/>
    </location>
</feature>
<dbReference type="PANTHER" id="PTHR45436:SF5">
    <property type="entry name" value="SENSOR HISTIDINE KINASE TRCS"/>
    <property type="match status" value="1"/>
</dbReference>
<evidence type="ECO:0000256" key="7">
    <source>
        <dbReference type="ARBA" id="ARBA00022777"/>
    </source>
</evidence>
<dbReference type="Proteomes" id="UP000235916">
    <property type="component" value="Unassembled WGS sequence"/>
</dbReference>
<proteinExistence type="predicted"/>
<dbReference type="OrthoDB" id="8554694at2"/>
<evidence type="ECO:0000256" key="10">
    <source>
        <dbReference type="ARBA" id="ARBA00023136"/>
    </source>
</evidence>
<protein>
    <recommendedName>
        <fullName evidence="3">histidine kinase</fullName>
        <ecNumber evidence="3">2.7.13.3</ecNumber>
    </recommendedName>
</protein>
<dbReference type="InterPro" id="IPR036890">
    <property type="entry name" value="HATPase_C_sf"/>
</dbReference>
<feature type="domain" description="HAMP" evidence="14">
    <location>
        <begin position="204"/>
        <end position="256"/>
    </location>
</feature>
<dbReference type="GO" id="GO:0005886">
    <property type="term" value="C:plasma membrane"/>
    <property type="evidence" value="ECO:0007669"/>
    <property type="project" value="TreeGrafter"/>
</dbReference>
<dbReference type="Pfam" id="PF02518">
    <property type="entry name" value="HATPase_c"/>
    <property type="match status" value="1"/>
</dbReference>
<evidence type="ECO:0000256" key="4">
    <source>
        <dbReference type="ARBA" id="ARBA00022553"/>
    </source>
</evidence>
<dbReference type="GO" id="GO:0000155">
    <property type="term" value="F:phosphorelay sensor kinase activity"/>
    <property type="evidence" value="ECO:0007669"/>
    <property type="project" value="InterPro"/>
</dbReference>
<evidence type="ECO:0000256" key="12">
    <source>
        <dbReference type="SAM" id="Phobius"/>
    </source>
</evidence>
<evidence type="ECO:0000256" key="3">
    <source>
        <dbReference type="ARBA" id="ARBA00012438"/>
    </source>
</evidence>
<comment type="subcellular location">
    <subcellularLocation>
        <location evidence="2">Membrane</location>
    </subcellularLocation>
</comment>
<dbReference type="Pfam" id="PF00672">
    <property type="entry name" value="HAMP"/>
    <property type="match status" value="1"/>
</dbReference>
<sequence>MRGRLRRAAAQLWRYISEPSMLRGLVLAQAFLVCGLWALLLLIGLRSDVSEASALKLVPAAEAILSSAQHLADRPEALRQVLDKVDQWNRAEQGEDDPLRRISLLAWRDQQLLYATPGLPARFHGPFPPGLQHVDDGKLGWQVLTVQTPASAASAAADSDLRVSFLIPRHLSMVLLSDEGLALLLLPLGFSLPLLIVPSWLSVRWALRPWRRLSDAVARRDANDLRPIQLDAREQELRPLLQAINRLLEELREARARERRFVADAAHELRTPLAALRLYADSLAALARDPRQQPLWQGMQRSSERAIHLVNQLLSLLRSDIQGPQAEWRTLDLAQLLPEVMAEVEQQARQRHISLSCETGSEPMYLVAHADGLHSLFSNLLENAVKYSPEHSSVQVRLWVQDEMLCASISDQGPGIPEAWRSAVLERFTRLPGESQAGSGLGLAIVQSVLHSHGGQMQLDDAPGGGLRVSLRLPRQAAQLDGEGRGHALRDSGARE</sequence>
<dbReference type="Pfam" id="PF00512">
    <property type="entry name" value="HisKA"/>
    <property type="match status" value="1"/>
</dbReference>
<dbReference type="InterPro" id="IPR003594">
    <property type="entry name" value="HATPase_dom"/>
</dbReference>
<dbReference type="EMBL" id="POSP01000001">
    <property type="protein sequence ID" value="PND40134.1"/>
    <property type="molecule type" value="Genomic_DNA"/>
</dbReference>
<dbReference type="SMART" id="SM00304">
    <property type="entry name" value="HAMP"/>
    <property type="match status" value="1"/>
</dbReference>
<reference evidence="15 16" key="1">
    <citation type="submission" date="2018-01" db="EMBL/GenBank/DDBJ databases">
        <title>Draft genome sequence of Paucibacter aquatile CR182 isolated from freshwater of the Nakdong River.</title>
        <authorList>
            <person name="Choi A."/>
            <person name="Chung E.J."/>
        </authorList>
    </citation>
    <scope>NUCLEOTIDE SEQUENCE [LARGE SCALE GENOMIC DNA]</scope>
    <source>
        <strain evidence="15 16">CR182</strain>
    </source>
</reference>
<dbReference type="Gene3D" id="3.30.565.10">
    <property type="entry name" value="Histidine kinase-like ATPase, C-terminal domain"/>
    <property type="match status" value="1"/>
</dbReference>
<evidence type="ECO:0000256" key="11">
    <source>
        <dbReference type="SAM" id="Coils"/>
    </source>
</evidence>
<organism evidence="15 16">
    <name type="scientific">Kinneretia aquatilis</name>
    <dbReference type="NCBI Taxonomy" id="2070761"/>
    <lineage>
        <taxon>Bacteria</taxon>
        <taxon>Pseudomonadati</taxon>
        <taxon>Pseudomonadota</taxon>
        <taxon>Betaproteobacteria</taxon>
        <taxon>Burkholderiales</taxon>
        <taxon>Sphaerotilaceae</taxon>
        <taxon>Roseateles</taxon>
    </lineage>
</organism>
<keyword evidence="5" id="KW-0808">Transferase</keyword>
<dbReference type="PRINTS" id="PR00344">
    <property type="entry name" value="BCTRLSENSOR"/>
</dbReference>
<dbReference type="SMART" id="SM00388">
    <property type="entry name" value="HisKA"/>
    <property type="match status" value="1"/>
</dbReference>
<dbReference type="InterPro" id="IPR050428">
    <property type="entry name" value="TCS_sensor_his_kinase"/>
</dbReference>